<dbReference type="OrthoDB" id="10287461at2759"/>
<dbReference type="AlphaFoldDB" id="A0A9W9JZR1"/>
<proteinExistence type="predicted"/>
<reference evidence="1" key="2">
    <citation type="journal article" date="2023" name="IMA Fungus">
        <title>Comparative genomic study of the Penicillium genus elucidates a diverse pangenome and 15 lateral gene transfer events.</title>
        <authorList>
            <person name="Petersen C."/>
            <person name="Sorensen T."/>
            <person name="Nielsen M.R."/>
            <person name="Sondergaard T.E."/>
            <person name="Sorensen J.L."/>
            <person name="Fitzpatrick D.A."/>
            <person name="Frisvad J.C."/>
            <person name="Nielsen K.L."/>
        </authorList>
    </citation>
    <scope>NUCLEOTIDE SEQUENCE</scope>
    <source>
        <strain evidence="1">IBT 30069</strain>
    </source>
</reference>
<accession>A0A9W9JZR1</accession>
<protein>
    <submittedName>
        <fullName evidence="1">Uncharacterized protein</fullName>
    </submittedName>
</protein>
<dbReference type="EMBL" id="JAPQKH010000007">
    <property type="protein sequence ID" value="KAJ5087346.1"/>
    <property type="molecule type" value="Genomic_DNA"/>
</dbReference>
<comment type="caution">
    <text evidence="1">The sequence shown here is derived from an EMBL/GenBank/DDBJ whole genome shotgun (WGS) entry which is preliminary data.</text>
</comment>
<evidence type="ECO:0000313" key="1">
    <source>
        <dbReference type="EMBL" id="KAJ5087346.1"/>
    </source>
</evidence>
<sequence>MPRKFVLHLWKSYKTKEKEVFKLVFNTQRPMISVIQLTKELRTFVKRKPKLKKRICDLLKEAMYFRQKCKEEYVITRNYAQKREEWELVSYYDASIETHEHYLFHMQKFLDEQKRSKVGPAPPEAIAEPLHDIQDAVALDTPVSLSLDKQDTRRTSVTKPPLKRDERLIDKEDFEIFCTMLGILLNDMIKMLEDVLQSGANPSVSDTGKEIIGA</sequence>
<dbReference type="Proteomes" id="UP001149165">
    <property type="component" value="Unassembled WGS sequence"/>
</dbReference>
<gene>
    <name evidence="1" type="ORF">N7456_010962</name>
</gene>
<name>A0A9W9JZR1_9EURO</name>
<keyword evidence="2" id="KW-1185">Reference proteome</keyword>
<evidence type="ECO:0000313" key="2">
    <source>
        <dbReference type="Proteomes" id="UP001149165"/>
    </source>
</evidence>
<reference evidence="1" key="1">
    <citation type="submission" date="2022-11" db="EMBL/GenBank/DDBJ databases">
        <authorList>
            <person name="Petersen C."/>
        </authorList>
    </citation>
    <scope>NUCLEOTIDE SEQUENCE</scope>
    <source>
        <strain evidence="1">IBT 30069</strain>
    </source>
</reference>
<organism evidence="1 2">
    <name type="scientific">Penicillium angulare</name>
    <dbReference type="NCBI Taxonomy" id="116970"/>
    <lineage>
        <taxon>Eukaryota</taxon>
        <taxon>Fungi</taxon>
        <taxon>Dikarya</taxon>
        <taxon>Ascomycota</taxon>
        <taxon>Pezizomycotina</taxon>
        <taxon>Eurotiomycetes</taxon>
        <taxon>Eurotiomycetidae</taxon>
        <taxon>Eurotiales</taxon>
        <taxon>Aspergillaceae</taxon>
        <taxon>Penicillium</taxon>
    </lineage>
</organism>